<dbReference type="EMBL" id="BMSJ01000009">
    <property type="protein sequence ID" value="GGR39136.1"/>
    <property type="molecule type" value="Genomic_DNA"/>
</dbReference>
<dbReference type="EMBL" id="CP023693">
    <property type="protein sequence ID" value="QEV33125.1"/>
    <property type="molecule type" value="Genomic_DNA"/>
</dbReference>
<sequence length="221" mass="23128">MYGPTQVPQVPRPPGSSLSGGRIALLVLFCLLALFSCGFLSWAPLIRLACVTRRTRDWVVCGVLFAVSAGLFSYAAATGDKETGTAESFIAVGVMVSLVAGSIAYYLFGEIRHAERQRTARAYGPVGYTYGSNGGAVTVPRADVRPNPYIGPAAHTPATHTPTPHTPVGPAPAVPVVSGPATPVPQPPGPRIDQVRAELDELSDLLRNRDAGEPRDGGGAR</sequence>
<feature type="compositionally biased region" description="Pro residues" evidence="1">
    <location>
        <begin position="164"/>
        <end position="173"/>
    </location>
</feature>
<feature type="transmembrane region" description="Helical" evidence="2">
    <location>
        <begin position="23"/>
        <end position="46"/>
    </location>
</feature>
<keyword evidence="2" id="KW-0812">Transmembrane</keyword>
<feature type="region of interest" description="Disordered" evidence="1">
    <location>
        <begin position="149"/>
        <end position="221"/>
    </location>
</feature>
<organism evidence="3 6">
    <name type="scientific">Streptomyces cinereoruber</name>
    <dbReference type="NCBI Taxonomy" id="67260"/>
    <lineage>
        <taxon>Bacteria</taxon>
        <taxon>Bacillati</taxon>
        <taxon>Actinomycetota</taxon>
        <taxon>Actinomycetes</taxon>
        <taxon>Kitasatosporales</taxon>
        <taxon>Streptomycetaceae</taxon>
        <taxon>Streptomyces</taxon>
    </lineage>
</organism>
<evidence type="ECO:0000256" key="1">
    <source>
        <dbReference type="SAM" id="MobiDB-lite"/>
    </source>
</evidence>
<dbReference type="Proteomes" id="UP000642014">
    <property type="component" value="Unassembled WGS sequence"/>
</dbReference>
<keyword evidence="2" id="KW-1133">Transmembrane helix</keyword>
<name>A0AAV4KSX0_9ACTN</name>
<evidence type="ECO:0000256" key="2">
    <source>
        <dbReference type="SAM" id="Phobius"/>
    </source>
</evidence>
<evidence type="ECO:0008006" key="7">
    <source>
        <dbReference type="Google" id="ProtNLM"/>
    </source>
</evidence>
<reference evidence="3 6" key="1">
    <citation type="journal article" date="2014" name="Int. J. Syst. Evol. Microbiol.">
        <title>Complete genome sequence of Corynebacterium casei LMG S-19264T (=DSM 44701T), isolated from a smear-ripened cheese.</title>
        <authorList>
            <consortium name="US DOE Joint Genome Institute (JGI-PGF)"/>
            <person name="Walter F."/>
            <person name="Albersmeier A."/>
            <person name="Kalinowski J."/>
            <person name="Ruckert C."/>
        </authorList>
    </citation>
    <scope>NUCLEOTIDE SEQUENCE [LARGE SCALE GENOMIC DNA]</scope>
    <source>
        <strain evidence="3 6">JCM 4205</strain>
    </source>
</reference>
<reference evidence="4 5" key="2">
    <citation type="submission" date="2017-09" db="EMBL/GenBank/DDBJ databases">
        <authorList>
            <person name="Lee N."/>
            <person name="Cho B.-K."/>
        </authorList>
    </citation>
    <scope>NUCLEOTIDE SEQUENCE [LARGE SCALE GENOMIC DNA]</scope>
    <source>
        <strain evidence="4 5">ATCC 19740</strain>
    </source>
</reference>
<proteinExistence type="predicted"/>
<dbReference type="RefSeq" id="WP_109187161.1">
    <property type="nucleotide sequence ID" value="NZ_BMSJ01000009.1"/>
</dbReference>
<dbReference type="AlphaFoldDB" id="A0AAV4KSX0"/>
<feature type="transmembrane region" description="Helical" evidence="2">
    <location>
        <begin position="58"/>
        <end position="77"/>
    </location>
</feature>
<reference evidence="3" key="3">
    <citation type="submission" date="2023-08" db="EMBL/GenBank/DDBJ databases">
        <authorList>
            <person name="Sun Q."/>
            <person name="Ohkuma M."/>
        </authorList>
    </citation>
    <scope>NUCLEOTIDE SEQUENCE</scope>
    <source>
        <strain evidence="3">JCM 4205</strain>
    </source>
</reference>
<keyword evidence="5" id="KW-1185">Reference proteome</keyword>
<dbReference type="GeneID" id="95454865"/>
<evidence type="ECO:0000313" key="6">
    <source>
        <dbReference type="Proteomes" id="UP000642014"/>
    </source>
</evidence>
<accession>A0AAV4KSX0</accession>
<evidence type="ECO:0000313" key="4">
    <source>
        <dbReference type="EMBL" id="QEV33125.1"/>
    </source>
</evidence>
<feature type="transmembrane region" description="Helical" evidence="2">
    <location>
        <begin position="89"/>
        <end position="108"/>
    </location>
</feature>
<feature type="compositionally biased region" description="Low complexity" evidence="1">
    <location>
        <begin position="151"/>
        <end position="163"/>
    </location>
</feature>
<feature type="compositionally biased region" description="Basic and acidic residues" evidence="1">
    <location>
        <begin position="193"/>
        <end position="221"/>
    </location>
</feature>
<dbReference type="Proteomes" id="UP000326029">
    <property type="component" value="Chromosome"/>
</dbReference>
<keyword evidence="2" id="KW-0472">Membrane</keyword>
<evidence type="ECO:0000313" key="5">
    <source>
        <dbReference type="Proteomes" id="UP000326029"/>
    </source>
</evidence>
<gene>
    <name evidence="4" type="ORF">CP977_13910</name>
    <name evidence="3" type="ORF">GCM10010497_47820</name>
</gene>
<evidence type="ECO:0000313" key="3">
    <source>
        <dbReference type="EMBL" id="GGR39136.1"/>
    </source>
</evidence>
<protein>
    <recommendedName>
        <fullName evidence="7">Integral membrane protein</fullName>
    </recommendedName>
</protein>